<protein>
    <submittedName>
        <fullName evidence="4">Intron associated endonuclease</fullName>
    </submittedName>
</protein>
<sequence>MSFQDLHKQYKRPENITGIYKITNLINNKSYIGKSIHIPRRFFEHRNPNEWKRTPNKPLYLAFKKYGLENFTFEVVEKCPKDKLNDKEKYWIAKLDTQNPNNGYNITAGGDGHDPDENHPNHKLTRQDVIDIRTRYNNLERKMDVEEDYKTKIGPSGFAKIWKGETWSDIMPEVYTEENKRFHKNDTGLKGSKNGRALLTEQDVYNIRMRKKQGEHWEKVYEDYKKTGIKKSSFYLIWDNRNWKHVIVE</sequence>
<dbReference type="PROSITE" id="PS50164">
    <property type="entry name" value="GIY_YIG"/>
    <property type="match status" value="1"/>
</dbReference>
<accession>A0A8S5SVR3</accession>
<dbReference type="SUPFAM" id="SSF82771">
    <property type="entry name" value="GIY-YIG endonuclease"/>
    <property type="match status" value="1"/>
</dbReference>
<comment type="cofactor">
    <cofactor evidence="1">
        <name>Mg(2+)</name>
        <dbReference type="ChEBI" id="CHEBI:18420"/>
    </cofactor>
</comment>
<evidence type="ECO:0000313" key="4">
    <source>
        <dbReference type="EMBL" id="DAF55172.1"/>
    </source>
</evidence>
<dbReference type="GO" id="GO:0004519">
    <property type="term" value="F:endonuclease activity"/>
    <property type="evidence" value="ECO:0007669"/>
    <property type="project" value="UniProtKB-KW"/>
</dbReference>
<dbReference type="Pfam" id="PF01541">
    <property type="entry name" value="GIY-YIG"/>
    <property type="match status" value="1"/>
</dbReference>
<evidence type="ECO:0000256" key="2">
    <source>
        <dbReference type="ARBA" id="ARBA00022842"/>
    </source>
</evidence>
<keyword evidence="4" id="KW-0255">Endonuclease</keyword>
<keyword evidence="2" id="KW-0460">Magnesium</keyword>
<name>A0A8S5SVR3_9CAUD</name>
<organism evidence="4">
    <name type="scientific">Siphoviridae sp. ctZHD14</name>
    <dbReference type="NCBI Taxonomy" id="2827891"/>
    <lineage>
        <taxon>Viruses</taxon>
        <taxon>Duplodnaviria</taxon>
        <taxon>Heunggongvirae</taxon>
        <taxon>Uroviricota</taxon>
        <taxon>Caudoviricetes</taxon>
    </lineage>
</organism>
<dbReference type="NCBIfam" id="TIGR01453">
    <property type="entry name" value="grpIintron_endo"/>
    <property type="match status" value="1"/>
</dbReference>
<dbReference type="Gene3D" id="3.40.1440.10">
    <property type="entry name" value="GIY-YIG endonuclease"/>
    <property type="match status" value="1"/>
</dbReference>
<reference evidence="4" key="1">
    <citation type="journal article" date="2021" name="Proc. Natl. Acad. Sci. U.S.A.">
        <title>A Catalog of Tens of Thousands of Viruses from Human Metagenomes Reveals Hidden Associations with Chronic Diseases.</title>
        <authorList>
            <person name="Tisza M.J."/>
            <person name="Buck C.B."/>
        </authorList>
    </citation>
    <scope>NUCLEOTIDE SEQUENCE</scope>
    <source>
        <strain evidence="4">CtZHD14</strain>
    </source>
</reference>
<keyword evidence="4" id="KW-0540">Nuclease</keyword>
<feature type="domain" description="GIY-YIG" evidence="3">
    <location>
        <begin position="15"/>
        <end position="106"/>
    </location>
</feature>
<dbReference type="InterPro" id="IPR006350">
    <property type="entry name" value="Intron_endoG1"/>
</dbReference>
<dbReference type="EMBL" id="BK032687">
    <property type="protein sequence ID" value="DAF55172.1"/>
    <property type="molecule type" value="Genomic_DNA"/>
</dbReference>
<evidence type="ECO:0000256" key="1">
    <source>
        <dbReference type="ARBA" id="ARBA00001946"/>
    </source>
</evidence>
<dbReference type="InterPro" id="IPR035901">
    <property type="entry name" value="GIY-YIG_endonuc_sf"/>
</dbReference>
<keyword evidence="4" id="KW-0378">Hydrolase</keyword>
<dbReference type="SMART" id="SM00465">
    <property type="entry name" value="GIYc"/>
    <property type="match status" value="1"/>
</dbReference>
<dbReference type="InterPro" id="IPR000305">
    <property type="entry name" value="GIY-YIG_endonuc"/>
</dbReference>
<evidence type="ECO:0000259" key="3">
    <source>
        <dbReference type="PROSITE" id="PS50164"/>
    </source>
</evidence>
<proteinExistence type="predicted"/>